<dbReference type="STRING" id="137658.SAMN05216186_10387"/>
<dbReference type="InterPro" id="IPR002347">
    <property type="entry name" value="SDR_fam"/>
</dbReference>
<dbReference type="InterPro" id="IPR036291">
    <property type="entry name" value="NAD(P)-bd_dom_sf"/>
</dbReference>
<organism evidence="2 3">
    <name type="scientific">Pseudomonas indica</name>
    <dbReference type="NCBI Taxonomy" id="137658"/>
    <lineage>
        <taxon>Bacteria</taxon>
        <taxon>Pseudomonadati</taxon>
        <taxon>Pseudomonadota</taxon>
        <taxon>Gammaproteobacteria</taxon>
        <taxon>Pseudomonadales</taxon>
        <taxon>Pseudomonadaceae</taxon>
        <taxon>Pseudomonas</taxon>
    </lineage>
</organism>
<dbReference type="RefSeq" id="WP_084333719.1">
    <property type="nucleotide sequence ID" value="NZ_CBKZNZ010000076.1"/>
</dbReference>
<keyword evidence="3" id="KW-1185">Reference proteome</keyword>
<dbReference type="SUPFAM" id="SSF51735">
    <property type="entry name" value="NAD(P)-binding Rossmann-fold domains"/>
    <property type="match status" value="1"/>
</dbReference>
<gene>
    <name evidence="2" type="ORF">SAMN05216186_10387</name>
</gene>
<dbReference type="Proteomes" id="UP000198706">
    <property type="component" value="Unassembled WGS sequence"/>
</dbReference>
<dbReference type="InterPro" id="IPR050259">
    <property type="entry name" value="SDR"/>
</dbReference>
<protein>
    <submittedName>
        <fullName evidence="2">NAD(P)-dependent dehydrogenase, short-chain alcohol dehydrogenase family</fullName>
    </submittedName>
</protein>
<proteinExistence type="inferred from homology"/>
<evidence type="ECO:0000313" key="2">
    <source>
        <dbReference type="EMBL" id="SDJ85931.1"/>
    </source>
</evidence>
<evidence type="ECO:0000256" key="1">
    <source>
        <dbReference type="ARBA" id="ARBA00006484"/>
    </source>
</evidence>
<dbReference type="PRINTS" id="PR00081">
    <property type="entry name" value="GDHRDH"/>
</dbReference>
<dbReference type="AlphaFoldDB" id="A0A1G8X642"/>
<name>A0A1G8X642_9PSED</name>
<dbReference type="FunFam" id="3.40.50.720:FF:000084">
    <property type="entry name" value="Short-chain dehydrogenase reductase"/>
    <property type="match status" value="1"/>
</dbReference>
<accession>A0A1G8X642</accession>
<dbReference type="Pfam" id="PF13561">
    <property type="entry name" value="adh_short_C2"/>
    <property type="match status" value="1"/>
</dbReference>
<comment type="similarity">
    <text evidence="1">Belongs to the short-chain dehydrogenases/reductases (SDR) family.</text>
</comment>
<dbReference type="PANTHER" id="PTHR42879">
    <property type="entry name" value="3-OXOACYL-(ACYL-CARRIER-PROTEIN) REDUCTASE"/>
    <property type="match status" value="1"/>
</dbReference>
<reference evidence="2 3" key="1">
    <citation type="submission" date="2016-10" db="EMBL/GenBank/DDBJ databases">
        <authorList>
            <person name="de Groot N.N."/>
        </authorList>
    </citation>
    <scope>NUCLEOTIDE SEQUENCE [LARGE SCALE GENOMIC DNA]</scope>
    <source>
        <strain evidence="2 3">JCM 21544</strain>
    </source>
</reference>
<sequence length="264" mass="27987">MNIDLSNRRAVVSGSTAGIGLAIAKGLARAGAEVVINGRTQARVDEALTSLHEAIPQARLSGVAADLGSAEGIEAFVAQIPETDILVNNLGIFEPKPFFDIPDADWLRFFDVNVMSGVRLSRHYAQGMRDRGWGRVLFLSSESGLQIPPEMVHYGVTKTAQLAVSRGLAETLAGTGVTVNAVLPGPTRSEGVGEFFAKMAAEQGVSLDEMERNFIAEHRPTSLIKRLATVDEVANLVIYLASEQASATTGASLRVDGGVTRSIA</sequence>
<evidence type="ECO:0000313" key="3">
    <source>
        <dbReference type="Proteomes" id="UP000198706"/>
    </source>
</evidence>
<dbReference type="OrthoDB" id="9793325at2"/>
<dbReference type="EMBL" id="FNFD01000003">
    <property type="protein sequence ID" value="SDJ85931.1"/>
    <property type="molecule type" value="Genomic_DNA"/>
</dbReference>
<dbReference type="Gene3D" id="3.40.50.720">
    <property type="entry name" value="NAD(P)-binding Rossmann-like Domain"/>
    <property type="match status" value="1"/>
</dbReference>